<reference evidence="1" key="1">
    <citation type="submission" date="2021-09" db="EMBL/GenBank/DDBJ databases">
        <title>Network and meta-omics reveal the key degrader and cooperation patterns in an efficient 1,4-dioxane-degrading microbial community.</title>
        <authorList>
            <person name="Dai C."/>
        </authorList>
    </citation>
    <scope>NUCLEOTIDE SEQUENCE</scope>
    <source>
        <strain evidence="1">ZM13</strain>
    </source>
</reference>
<dbReference type="Proteomes" id="UP000831684">
    <property type="component" value="Chromosome"/>
</dbReference>
<name>A0A9E6ZWK2_9HYPH</name>
<proteinExistence type="predicted"/>
<evidence type="ECO:0000313" key="1">
    <source>
        <dbReference type="EMBL" id="UOK71457.1"/>
    </source>
</evidence>
<dbReference type="RefSeq" id="WP_244378622.1">
    <property type="nucleotide sequence ID" value="NZ_CP083239.1"/>
</dbReference>
<sequence length="443" mass="48630">MTIFPPSRPAGGAGEERRGDFTSVFIDPWLTCQGDALKALTDTIMSRLSAAAPRAPVTRAARRDALARKELAVANLVANLAALALSPHAAPSTRLGVSTAKTKATRYDRADYPRRILAETLAALETIGVLKRYPYLYKQLATTVEPTEAFKADLESHGVRLRDIGRERGGEAIWLNARTGEAPFGNNPMPKALMPYDDTEETNRLRSEVQRLNAFLNASAMTFDGEPQVPVALRRTFLLRSPQDTPAFNLNGRLVGGWWQNLKSTERHRIAIDGEAICDIDFASCFAMLAYLRVTGGIPNSDAYDIPGLEEHRQGAKLGLLSLLSRSTEMRRLAPELKAALPHGWNAQRLHEAMARRHPAIAGCFGTDIGVELMADESRLLMAVLLELEAREIPTQSLHDGLQVRISDREEAMEVMQAVSARELGQALPVREKAVRRPTIGAA</sequence>
<protein>
    <submittedName>
        <fullName evidence="1">Uncharacterized protein</fullName>
    </submittedName>
</protein>
<gene>
    <name evidence="1" type="ORF">K9D25_01615</name>
</gene>
<accession>A0A9E6ZWK2</accession>
<dbReference type="KEGG" id="apol:K9D25_01615"/>
<dbReference type="AlphaFoldDB" id="A0A9E6ZWK2"/>
<organism evidence="1 2">
    <name type="scientific">Ancylobacter polymorphus</name>
    <dbReference type="NCBI Taxonomy" id="223390"/>
    <lineage>
        <taxon>Bacteria</taxon>
        <taxon>Pseudomonadati</taxon>
        <taxon>Pseudomonadota</taxon>
        <taxon>Alphaproteobacteria</taxon>
        <taxon>Hyphomicrobiales</taxon>
        <taxon>Xanthobacteraceae</taxon>
        <taxon>Ancylobacter</taxon>
    </lineage>
</organism>
<dbReference type="EMBL" id="CP083239">
    <property type="protein sequence ID" value="UOK71457.1"/>
    <property type="molecule type" value="Genomic_DNA"/>
</dbReference>
<evidence type="ECO:0000313" key="2">
    <source>
        <dbReference type="Proteomes" id="UP000831684"/>
    </source>
</evidence>